<sequence>MTDPIIVLEGSAFGDEIRVSIFKWSEVAPPVANVPTFVLSSPHLLVAADDTLFARDTREVLVLGFGECWGGARPLYFQFFPPRLIIDPPASPQHDDASPMARFSPFSFSKAVPLIVATVVSLYLLPALINHIFGRPTPIALALVSFTDTLEHVFVALALINAGYAVWMTIYDMCSAMSSVDEDIPVLYPLPFEAAAQDLQPSPSDEPPLPLGVHGASLSKRFGSMVVTIPLFGLLIDKHRDESLNAPSEVSREAALEAVVSLRKGLAVLGGAMITVFVGGVLCILWDRYKLKMGGVGPGRGGDEGNSDVEDKLAMDSIHAGRTSPRPSSLAPARGTSTPSSSSKFASILLLIVLSLSIYLAPAFIDYIYGRPTPVAASFVWVAGLLDHGLAAFLVENAVHQARMILLERRISNPSPAPTPREPAVLDMAPDTTRSPPPLAKRLFILNGSLLIFISLAVKHTPTLLNAPPGDAALLVIDVLVFFLVGSFVVAGFVSGGFVGVVLGALRGRRGRGSGKLVDGEGEGGLDVEGVSVPRVVDDKARMSGPQEDVGGVGGEKR</sequence>
<feature type="region of interest" description="Disordered" evidence="1">
    <location>
        <begin position="538"/>
        <end position="558"/>
    </location>
</feature>
<evidence type="ECO:0000256" key="2">
    <source>
        <dbReference type="SAM" id="Phobius"/>
    </source>
</evidence>
<feature type="transmembrane region" description="Helical" evidence="2">
    <location>
        <begin position="266"/>
        <end position="286"/>
    </location>
</feature>
<feature type="transmembrane region" description="Helical" evidence="2">
    <location>
        <begin position="375"/>
        <end position="395"/>
    </location>
</feature>
<feature type="transmembrane region" description="Helical" evidence="2">
    <location>
        <begin position="348"/>
        <end position="369"/>
    </location>
</feature>
<gene>
    <name evidence="3" type="ORF">R3P38DRAFT_2757619</name>
</gene>
<name>A0AAW0EI69_9AGAR</name>
<feature type="region of interest" description="Disordered" evidence="1">
    <location>
        <begin position="320"/>
        <end position="341"/>
    </location>
</feature>
<protein>
    <submittedName>
        <fullName evidence="3">Uncharacterized protein</fullName>
    </submittedName>
</protein>
<feature type="transmembrane region" description="Helical" evidence="2">
    <location>
        <begin position="443"/>
        <end position="461"/>
    </location>
</feature>
<comment type="caution">
    <text evidence="3">The sequence shown here is derived from an EMBL/GenBank/DDBJ whole genome shotgun (WGS) entry which is preliminary data.</text>
</comment>
<proteinExistence type="predicted"/>
<keyword evidence="4" id="KW-1185">Reference proteome</keyword>
<evidence type="ECO:0000313" key="4">
    <source>
        <dbReference type="Proteomes" id="UP001362999"/>
    </source>
</evidence>
<feature type="transmembrane region" description="Helical" evidence="2">
    <location>
        <begin position="473"/>
        <end position="506"/>
    </location>
</feature>
<dbReference type="AlphaFoldDB" id="A0AAW0EI69"/>
<keyword evidence="2" id="KW-0812">Transmembrane</keyword>
<organism evidence="3 4">
    <name type="scientific">Favolaschia claudopus</name>
    <dbReference type="NCBI Taxonomy" id="2862362"/>
    <lineage>
        <taxon>Eukaryota</taxon>
        <taxon>Fungi</taxon>
        <taxon>Dikarya</taxon>
        <taxon>Basidiomycota</taxon>
        <taxon>Agaricomycotina</taxon>
        <taxon>Agaricomycetes</taxon>
        <taxon>Agaricomycetidae</taxon>
        <taxon>Agaricales</taxon>
        <taxon>Marasmiineae</taxon>
        <taxon>Mycenaceae</taxon>
        <taxon>Favolaschia</taxon>
    </lineage>
</organism>
<evidence type="ECO:0000256" key="1">
    <source>
        <dbReference type="SAM" id="MobiDB-lite"/>
    </source>
</evidence>
<keyword evidence="2" id="KW-1133">Transmembrane helix</keyword>
<evidence type="ECO:0000313" key="3">
    <source>
        <dbReference type="EMBL" id="KAK7065047.1"/>
    </source>
</evidence>
<feature type="transmembrane region" description="Helical" evidence="2">
    <location>
        <begin position="153"/>
        <end position="171"/>
    </location>
</feature>
<feature type="transmembrane region" description="Helical" evidence="2">
    <location>
        <begin position="111"/>
        <end position="133"/>
    </location>
</feature>
<accession>A0AAW0EI69</accession>
<reference evidence="3 4" key="1">
    <citation type="journal article" date="2024" name="J Genomics">
        <title>Draft genome sequencing and assembly of Favolaschia claudopus CIRM-BRFM 2984 isolated from oak limbs.</title>
        <authorList>
            <person name="Navarro D."/>
            <person name="Drula E."/>
            <person name="Chaduli D."/>
            <person name="Cazenave R."/>
            <person name="Ahrendt S."/>
            <person name="Wang J."/>
            <person name="Lipzen A."/>
            <person name="Daum C."/>
            <person name="Barry K."/>
            <person name="Grigoriev I.V."/>
            <person name="Favel A."/>
            <person name="Rosso M.N."/>
            <person name="Martin F."/>
        </authorList>
    </citation>
    <scope>NUCLEOTIDE SEQUENCE [LARGE SCALE GENOMIC DNA]</scope>
    <source>
        <strain evidence="3 4">CIRM-BRFM 2984</strain>
    </source>
</reference>
<keyword evidence="2" id="KW-0472">Membrane</keyword>
<dbReference type="Proteomes" id="UP001362999">
    <property type="component" value="Unassembled WGS sequence"/>
</dbReference>
<dbReference type="EMBL" id="JAWWNJ010000001">
    <property type="protein sequence ID" value="KAK7065047.1"/>
    <property type="molecule type" value="Genomic_DNA"/>
</dbReference>